<organism evidence="10 11">
    <name type="scientific">Chironomus riparius</name>
    <dbReference type="NCBI Taxonomy" id="315576"/>
    <lineage>
        <taxon>Eukaryota</taxon>
        <taxon>Metazoa</taxon>
        <taxon>Ecdysozoa</taxon>
        <taxon>Arthropoda</taxon>
        <taxon>Hexapoda</taxon>
        <taxon>Insecta</taxon>
        <taxon>Pterygota</taxon>
        <taxon>Neoptera</taxon>
        <taxon>Endopterygota</taxon>
        <taxon>Diptera</taxon>
        <taxon>Nematocera</taxon>
        <taxon>Chironomoidea</taxon>
        <taxon>Chironomidae</taxon>
        <taxon>Chironominae</taxon>
        <taxon>Chironomus</taxon>
    </lineage>
</organism>
<dbReference type="GO" id="GO:0032222">
    <property type="term" value="P:regulation of synaptic transmission, cholinergic"/>
    <property type="evidence" value="ECO:0007669"/>
    <property type="project" value="InterPro"/>
</dbReference>
<proteinExistence type="predicted"/>
<dbReference type="OrthoDB" id="6582325at2759"/>
<dbReference type="InterPro" id="IPR050975">
    <property type="entry name" value="Sleep_regulator"/>
</dbReference>
<evidence type="ECO:0000256" key="8">
    <source>
        <dbReference type="ARBA" id="ARBA00023288"/>
    </source>
</evidence>
<evidence type="ECO:0000256" key="7">
    <source>
        <dbReference type="ARBA" id="ARBA00023180"/>
    </source>
</evidence>
<dbReference type="PANTHER" id="PTHR33562">
    <property type="entry name" value="ATILLA, ISOFORM B-RELATED-RELATED"/>
    <property type="match status" value="1"/>
</dbReference>
<sequence>MNKWAIQLSIVIFSLILSNSAALKCYVCKTQENAECHDLRDTYIKAQDCIGDPKWNEKFTCFVNSSMVNNLIETDRSCLVINSSSEPCLGKTSSHKFGRCRVCSEDECNNDFNLGTKIFNFWDISIISLPAIRLSNRFRLM</sequence>
<protein>
    <recommendedName>
        <fullName evidence="12">Protein sleepless</fullName>
    </recommendedName>
</protein>
<keyword evidence="4 9" id="KW-0732">Signal</keyword>
<gene>
    <name evidence="10" type="ORF">CHIRRI_LOCUS4674</name>
</gene>
<feature type="signal peptide" evidence="9">
    <location>
        <begin position="1"/>
        <end position="22"/>
    </location>
</feature>
<keyword evidence="11" id="KW-1185">Reference proteome</keyword>
<evidence type="ECO:0000256" key="9">
    <source>
        <dbReference type="SAM" id="SignalP"/>
    </source>
</evidence>
<keyword evidence="7" id="KW-0325">Glycoprotein</keyword>
<reference evidence="10" key="1">
    <citation type="submission" date="2022-01" db="EMBL/GenBank/DDBJ databases">
        <authorList>
            <person name="King R."/>
        </authorList>
    </citation>
    <scope>NUCLEOTIDE SEQUENCE</scope>
</reference>
<dbReference type="GO" id="GO:0098552">
    <property type="term" value="C:side of membrane"/>
    <property type="evidence" value="ECO:0007669"/>
    <property type="project" value="UniProtKB-KW"/>
</dbReference>
<dbReference type="AlphaFoldDB" id="A0A9N9WRV6"/>
<evidence type="ECO:0000256" key="2">
    <source>
        <dbReference type="ARBA" id="ARBA00022622"/>
    </source>
</evidence>
<keyword evidence="8" id="KW-0449">Lipoprotein</keyword>
<keyword evidence="6" id="KW-0472">Membrane</keyword>
<keyword evidence="5" id="KW-1133">Transmembrane helix</keyword>
<evidence type="ECO:0000256" key="3">
    <source>
        <dbReference type="ARBA" id="ARBA00022692"/>
    </source>
</evidence>
<reference evidence="10" key="2">
    <citation type="submission" date="2022-10" db="EMBL/GenBank/DDBJ databases">
        <authorList>
            <consortium name="ENA_rothamsted_submissions"/>
            <consortium name="culmorum"/>
            <person name="King R."/>
        </authorList>
    </citation>
    <scope>NUCLEOTIDE SEQUENCE</scope>
</reference>
<evidence type="ECO:0000313" key="10">
    <source>
        <dbReference type="EMBL" id="CAG9801753.1"/>
    </source>
</evidence>
<dbReference type="Pfam" id="PF17064">
    <property type="entry name" value="QVR"/>
    <property type="match status" value="1"/>
</dbReference>
<keyword evidence="2" id="KW-0336">GPI-anchor</keyword>
<evidence type="ECO:0000256" key="4">
    <source>
        <dbReference type="ARBA" id="ARBA00022729"/>
    </source>
</evidence>
<dbReference type="EMBL" id="OU895878">
    <property type="protein sequence ID" value="CAG9801753.1"/>
    <property type="molecule type" value="Genomic_DNA"/>
</dbReference>
<feature type="chain" id="PRO_5040186325" description="Protein sleepless" evidence="9">
    <location>
        <begin position="23"/>
        <end position="141"/>
    </location>
</feature>
<dbReference type="PANTHER" id="PTHR33562:SF29">
    <property type="entry name" value="PROTEIN SLEEPLESS"/>
    <property type="match status" value="1"/>
</dbReference>
<keyword evidence="3" id="KW-0812">Transmembrane</keyword>
<evidence type="ECO:0000313" key="11">
    <source>
        <dbReference type="Proteomes" id="UP001153620"/>
    </source>
</evidence>
<evidence type="ECO:0000256" key="6">
    <source>
        <dbReference type="ARBA" id="ARBA00023136"/>
    </source>
</evidence>
<evidence type="ECO:0000256" key="1">
    <source>
        <dbReference type="ARBA" id="ARBA00004589"/>
    </source>
</evidence>
<dbReference type="InterPro" id="IPR031424">
    <property type="entry name" value="QVR-like"/>
</dbReference>
<accession>A0A9N9WRV6</accession>
<comment type="subcellular location">
    <subcellularLocation>
        <location evidence="1">Membrane</location>
        <topology evidence="1">Lipid-anchor</topology>
        <topology evidence="1">GPI-anchor</topology>
    </subcellularLocation>
</comment>
<name>A0A9N9WRV6_9DIPT</name>
<evidence type="ECO:0000256" key="5">
    <source>
        <dbReference type="ARBA" id="ARBA00022989"/>
    </source>
</evidence>
<dbReference type="GO" id="GO:0030431">
    <property type="term" value="P:sleep"/>
    <property type="evidence" value="ECO:0007669"/>
    <property type="project" value="InterPro"/>
</dbReference>
<dbReference type="Proteomes" id="UP001153620">
    <property type="component" value="Chromosome 2"/>
</dbReference>
<evidence type="ECO:0008006" key="12">
    <source>
        <dbReference type="Google" id="ProtNLM"/>
    </source>
</evidence>